<name>F8FNV0_PAEMK</name>
<dbReference type="CDD" id="cd06971">
    <property type="entry name" value="PgpA"/>
    <property type="match status" value="1"/>
</dbReference>
<dbReference type="HOGENOM" id="CLU_110655_0_0_9"/>
<dbReference type="Gene3D" id="1.10.3760.10">
    <property type="entry name" value="PgpA-like"/>
    <property type="match status" value="1"/>
</dbReference>
<dbReference type="InterPro" id="IPR026038">
    <property type="entry name" value="Put_PGPase"/>
</dbReference>
<feature type="domain" description="YutG/PgpA" evidence="1">
    <location>
        <begin position="45"/>
        <end position="161"/>
    </location>
</feature>
<gene>
    <name evidence="2" type="primary">yutG</name>
    <name evidence="2" type="ordered locus">KNP414_06498</name>
</gene>
<protein>
    <submittedName>
        <fullName evidence="2">YutG</fullName>
    </submittedName>
</protein>
<dbReference type="GO" id="GO:0006629">
    <property type="term" value="P:lipid metabolic process"/>
    <property type="evidence" value="ECO:0007669"/>
    <property type="project" value="InterPro"/>
</dbReference>
<dbReference type="InterPro" id="IPR036681">
    <property type="entry name" value="PgpA-like_sf"/>
</dbReference>
<accession>F8FNV0</accession>
<dbReference type="AlphaFoldDB" id="F8FNV0"/>
<evidence type="ECO:0000313" key="3">
    <source>
        <dbReference type="Proteomes" id="UP000006620"/>
    </source>
</evidence>
<organism evidence="2 3">
    <name type="scientific">Paenibacillus mucilaginosus (strain KNP414)</name>
    <dbReference type="NCBI Taxonomy" id="1036673"/>
    <lineage>
        <taxon>Bacteria</taxon>
        <taxon>Bacillati</taxon>
        <taxon>Bacillota</taxon>
        <taxon>Bacilli</taxon>
        <taxon>Bacillales</taxon>
        <taxon>Paenibacillaceae</taxon>
        <taxon>Paenibacillus</taxon>
    </lineage>
</organism>
<dbReference type="PIRSF" id="PIRSF019587">
    <property type="entry name" value="PGPase"/>
    <property type="match status" value="1"/>
</dbReference>
<dbReference type="InterPro" id="IPR007686">
    <property type="entry name" value="YutG/PgpA"/>
</dbReference>
<reference evidence="2 3" key="2">
    <citation type="journal article" date="2013" name="Genome Announc.">
        <title>Genome Sequence of Growth-Improving Paenibacillus mucilaginosus Strain KNP414.</title>
        <authorList>
            <person name="Lu J.J."/>
            <person name="Wang J.F."/>
            <person name="Hu X.F."/>
        </authorList>
    </citation>
    <scope>NUCLEOTIDE SEQUENCE [LARGE SCALE GENOMIC DNA]</scope>
    <source>
        <strain evidence="2 3">KNP414</strain>
    </source>
</reference>
<reference evidence="3" key="1">
    <citation type="submission" date="2011-06" db="EMBL/GenBank/DDBJ databases">
        <title>Complete genome sequence of Paenibacillus mucilaginosus KNP414.</title>
        <authorList>
            <person name="Wang J."/>
            <person name="Hu S."/>
            <person name="Hu X."/>
            <person name="Zhang B."/>
            <person name="Dong D."/>
            <person name="Zhang S."/>
            <person name="Zhao K."/>
            <person name="Wu D."/>
        </authorList>
    </citation>
    <scope>NUCLEOTIDE SEQUENCE [LARGE SCALE GENOMIC DNA]</scope>
    <source>
        <strain evidence="3">KNP414</strain>
    </source>
</reference>
<dbReference type="RefSeq" id="WP_013920163.1">
    <property type="nucleotide sequence ID" value="NC_015690.1"/>
</dbReference>
<sequence>MNPYSLNSKKVAEASRAWLEERGVTVEDITELTFFLQNGYYDSLTPEECRESVEQVLSKREVQNAILTGIQLDKLSEEGKLLSPLQEMVENDESLYGCDEVLALSIVNVYGSIGFTNFGYIDKSKPGIIGRLNDKRGEHKHTFLDDIVGAIAAAAASRIAHRKQAQKEAALEPVT</sequence>
<dbReference type="EMBL" id="CP002869">
    <property type="protein sequence ID" value="AEI45019.1"/>
    <property type="molecule type" value="Genomic_DNA"/>
</dbReference>
<dbReference type="GO" id="GO:0008962">
    <property type="term" value="F:phosphatidylglycerophosphatase activity"/>
    <property type="evidence" value="ECO:0007669"/>
    <property type="project" value="InterPro"/>
</dbReference>
<dbReference type="KEGG" id="pms:KNP414_06498"/>
<dbReference type="Proteomes" id="UP000006620">
    <property type="component" value="Chromosome"/>
</dbReference>
<proteinExistence type="predicted"/>
<evidence type="ECO:0000259" key="1">
    <source>
        <dbReference type="Pfam" id="PF04608"/>
    </source>
</evidence>
<dbReference type="Pfam" id="PF04608">
    <property type="entry name" value="PgpA"/>
    <property type="match status" value="1"/>
</dbReference>
<dbReference type="PATRIC" id="fig|1036673.3.peg.6054"/>
<dbReference type="SUPFAM" id="SSF101307">
    <property type="entry name" value="YutG-like"/>
    <property type="match status" value="1"/>
</dbReference>
<evidence type="ECO:0000313" key="2">
    <source>
        <dbReference type="EMBL" id="AEI45019.1"/>
    </source>
</evidence>